<feature type="transmembrane region" description="Helical" evidence="6">
    <location>
        <begin position="244"/>
        <end position="266"/>
    </location>
</feature>
<evidence type="ECO:0000313" key="9">
    <source>
        <dbReference type="EMBL" id="JAT52475.1"/>
    </source>
</evidence>
<evidence type="ECO:0000256" key="6">
    <source>
        <dbReference type="RuleBase" id="RU363132"/>
    </source>
</evidence>
<keyword evidence="5 6" id="KW-0472">Membrane</keyword>
<dbReference type="Pfam" id="PF02453">
    <property type="entry name" value="Reticulon"/>
    <property type="match status" value="1"/>
</dbReference>
<feature type="transmembrane region" description="Helical" evidence="6">
    <location>
        <begin position="380"/>
        <end position="409"/>
    </location>
</feature>
<evidence type="ECO:0000256" key="7">
    <source>
        <dbReference type="SAM" id="MobiDB-lite"/>
    </source>
</evidence>
<evidence type="ECO:0000256" key="4">
    <source>
        <dbReference type="ARBA" id="ARBA00022989"/>
    </source>
</evidence>
<keyword evidence="2 6" id="KW-0812">Transmembrane</keyword>
<sequence length="458" mass="50774">MDSPNSMTPPSRRSEAPRLLRSRPPPCLSQAFDEDSSDNANTTHGTTPPPAAKSPISPSPLHLALHASSHGPLQELLLLSRSPARRHKSLVLAQGENVDPAVNPRKKAKNRAAAVAANMGLMGCASPRNARRARRRLEKDGGNREERQLEIFDDDVAKVRKRRQSKPVNSRKEKPTLVIPPVLPPSPSPNHTSDRNDQSGLDGLRDMILELIMWKDVAKSSLWFGLGSLCFISSCFSRELSFCVVSAISHLGLLILALAFFFDSVSQRNHEKVRRVFKFKEEDILRATRVVLPTVNAAIATAQEIFSGEPSMTLKVAPVLLLTAKYGHLITLWRLLATGFFLSFTAPKLYSSYSSHIRRQADNMGRSVLEAWKASRHKRLLAVAGATILWNLFSVKTRVFAAFFCLVVLRYHHQRQGQGAAEGEGGSQRREEGTPHQGKETMNQRALTVPDNEEIPTN</sequence>
<dbReference type="AlphaFoldDB" id="A0A1D1YCV3"/>
<dbReference type="PANTHER" id="PTHR46626">
    <property type="entry name" value="RETICULON-LIKE PROTEIN B17"/>
    <property type="match status" value="1"/>
</dbReference>
<feature type="region of interest" description="Disordered" evidence="7">
    <location>
        <begin position="160"/>
        <end position="199"/>
    </location>
</feature>
<evidence type="ECO:0000256" key="2">
    <source>
        <dbReference type="ARBA" id="ARBA00022692"/>
    </source>
</evidence>
<feature type="region of interest" description="Disordered" evidence="7">
    <location>
        <begin position="418"/>
        <end position="458"/>
    </location>
</feature>
<dbReference type="EMBL" id="GDJX01015461">
    <property type="protein sequence ID" value="JAT52475.1"/>
    <property type="molecule type" value="Transcribed_RNA"/>
</dbReference>
<evidence type="ECO:0000259" key="8">
    <source>
        <dbReference type="PROSITE" id="PS50845"/>
    </source>
</evidence>
<dbReference type="InterPro" id="IPR044647">
    <property type="entry name" value="RTNLB17/18/21"/>
</dbReference>
<evidence type="ECO:0000256" key="3">
    <source>
        <dbReference type="ARBA" id="ARBA00022824"/>
    </source>
</evidence>
<feature type="region of interest" description="Disordered" evidence="7">
    <location>
        <begin position="1"/>
        <end position="64"/>
    </location>
</feature>
<evidence type="ECO:0000256" key="1">
    <source>
        <dbReference type="ARBA" id="ARBA00004477"/>
    </source>
</evidence>
<proteinExistence type="predicted"/>
<comment type="subcellular location">
    <subcellularLocation>
        <location evidence="1 6">Endoplasmic reticulum membrane</location>
        <topology evidence="1 6">Multi-pass membrane protein</topology>
    </subcellularLocation>
</comment>
<dbReference type="PROSITE" id="PS50845">
    <property type="entry name" value="RETICULON"/>
    <property type="match status" value="1"/>
</dbReference>
<feature type="compositionally biased region" description="Basic and acidic residues" evidence="7">
    <location>
        <begin position="427"/>
        <end position="439"/>
    </location>
</feature>
<gene>
    <name evidence="9" type="primary">RTNLB18</name>
    <name evidence="9" type="ORF">g.52214</name>
</gene>
<reference evidence="9" key="1">
    <citation type="submission" date="2015-07" db="EMBL/GenBank/DDBJ databases">
        <title>Transcriptome Assembly of Anthurium amnicola.</title>
        <authorList>
            <person name="Suzuki J."/>
        </authorList>
    </citation>
    <scope>NUCLEOTIDE SEQUENCE</scope>
</reference>
<evidence type="ECO:0000256" key="5">
    <source>
        <dbReference type="ARBA" id="ARBA00023136"/>
    </source>
</evidence>
<keyword evidence="3 6" id="KW-0256">Endoplasmic reticulum</keyword>
<dbReference type="InterPro" id="IPR003388">
    <property type="entry name" value="Reticulon"/>
</dbReference>
<accession>A0A1D1YCV3</accession>
<protein>
    <recommendedName>
        <fullName evidence="6">Reticulon-like protein</fullName>
    </recommendedName>
</protein>
<keyword evidence="4 6" id="KW-1133">Transmembrane helix</keyword>
<dbReference type="GO" id="GO:0005789">
    <property type="term" value="C:endoplasmic reticulum membrane"/>
    <property type="evidence" value="ECO:0007669"/>
    <property type="project" value="UniProtKB-SubCell"/>
</dbReference>
<feature type="transmembrane region" description="Helical" evidence="6">
    <location>
        <begin position="326"/>
        <end position="350"/>
    </location>
</feature>
<name>A0A1D1YCV3_9ARAE</name>
<dbReference type="PANTHER" id="PTHR46626:SF2">
    <property type="entry name" value="RETICULON-LIKE PROTEIN B17"/>
    <property type="match status" value="1"/>
</dbReference>
<feature type="domain" description="Reticulon" evidence="8">
    <location>
        <begin position="208"/>
        <end position="357"/>
    </location>
</feature>
<organism evidence="9">
    <name type="scientific">Anthurium amnicola</name>
    <dbReference type="NCBI Taxonomy" id="1678845"/>
    <lineage>
        <taxon>Eukaryota</taxon>
        <taxon>Viridiplantae</taxon>
        <taxon>Streptophyta</taxon>
        <taxon>Embryophyta</taxon>
        <taxon>Tracheophyta</taxon>
        <taxon>Spermatophyta</taxon>
        <taxon>Magnoliopsida</taxon>
        <taxon>Liliopsida</taxon>
        <taxon>Araceae</taxon>
        <taxon>Pothoideae</taxon>
        <taxon>Potheae</taxon>
        <taxon>Anthurium</taxon>
    </lineage>
</organism>